<name>A0A392Q8W4_9FABA</name>
<dbReference type="AlphaFoldDB" id="A0A392Q8W4"/>
<proteinExistence type="predicted"/>
<dbReference type="Proteomes" id="UP000265520">
    <property type="component" value="Unassembled WGS sequence"/>
</dbReference>
<dbReference type="InterPro" id="IPR011989">
    <property type="entry name" value="ARM-like"/>
</dbReference>
<keyword evidence="2" id="KW-1185">Reference proteome</keyword>
<evidence type="ECO:0000313" key="2">
    <source>
        <dbReference type="Proteomes" id="UP000265520"/>
    </source>
</evidence>
<sequence length="58" mass="6812">LETLLKFFPVPAYRNLTLQCLTEVASLQFGSFYDVQYVKMYGIFMGQLQHTPAYHKYT</sequence>
<organism evidence="1 2">
    <name type="scientific">Trifolium medium</name>
    <dbReference type="NCBI Taxonomy" id="97028"/>
    <lineage>
        <taxon>Eukaryota</taxon>
        <taxon>Viridiplantae</taxon>
        <taxon>Streptophyta</taxon>
        <taxon>Embryophyta</taxon>
        <taxon>Tracheophyta</taxon>
        <taxon>Spermatophyta</taxon>
        <taxon>Magnoliopsida</taxon>
        <taxon>eudicotyledons</taxon>
        <taxon>Gunneridae</taxon>
        <taxon>Pentapetalae</taxon>
        <taxon>rosids</taxon>
        <taxon>fabids</taxon>
        <taxon>Fabales</taxon>
        <taxon>Fabaceae</taxon>
        <taxon>Papilionoideae</taxon>
        <taxon>50 kb inversion clade</taxon>
        <taxon>NPAAA clade</taxon>
        <taxon>Hologalegina</taxon>
        <taxon>IRL clade</taxon>
        <taxon>Trifolieae</taxon>
        <taxon>Trifolium</taxon>
    </lineage>
</organism>
<dbReference type="EMBL" id="LXQA010121893">
    <property type="protein sequence ID" value="MCI20833.1"/>
    <property type="molecule type" value="Genomic_DNA"/>
</dbReference>
<reference evidence="1 2" key="1">
    <citation type="journal article" date="2018" name="Front. Plant Sci.">
        <title>Red Clover (Trifolium pratense) and Zigzag Clover (T. medium) - A Picture of Genomic Similarities and Differences.</title>
        <authorList>
            <person name="Dluhosova J."/>
            <person name="Istvanek J."/>
            <person name="Nedelnik J."/>
            <person name="Repkova J."/>
        </authorList>
    </citation>
    <scope>NUCLEOTIDE SEQUENCE [LARGE SCALE GENOMIC DNA]</scope>
    <source>
        <strain evidence="2">cv. 10/8</strain>
        <tissue evidence="1">Leaf</tissue>
    </source>
</reference>
<dbReference type="Gene3D" id="1.25.10.10">
    <property type="entry name" value="Leucine-rich Repeat Variant"/>
    <property type="match status" value="1"/>
</dbReference>
<evidence type="ECO:0000313" key="1">
    <source>
        <dbReference type="EMBL" id="MCI20833.1"/>
    </source>
</evidence>
<comment type="caution">
    <text evidence="1">The sequence shown here is derived from an EMBL/GenBank/DDBJ whole genome shotgun (WGS) entry which is preliminary data.</text>
</comment>
<accession>A0A392Q8W4</accession>
<protein>
    <submittedName>
        <fullName evidence="1">Exportin 1</fullName>
    </submittedName>
</protein>
<feature type="non-terminal residue" evidence="1">
    <location>
        <position position="1"/>
    </location>
</feature>